<comment type="caution">
    <text evidence="7">The sequence shown here is derived from an EMBL/GenBank/DDBJ whole genome shotgun (WGS) entry which is preliminary data.</text>
</comment>
<keyword evidence="3" id="KW-0347">Helicase</keyword>
<evidence type="ECO:0000259" key="6">
    <source>
        <dbReference type="PROSITE" id="PS51194"/>
    </source>
</evidence>
<dbReference type="PROSITE" id="PS51194">
    <property type="entry name" value="HELICASE_CTER"/>
    <property type="match status" value="1"/>
</dbReference>
<dbReference type="SUPFAM" id="SSF52540">
    <property type="entry name" value="P-loop containing nucleoside triphosphate hydrolases"/>
    <property type="match status" value="1"/>
</dbReference>
<keyword evidence="2" id="KW-0378">Hydrolase</keyword>
<dbReference type="EMBL" id="JAFNEN010000986">
    <property type="protein sequence ID" value="KAG8175547.1"/>
    <property type="molecule type" value="Genomic_DNA"/>
</dbReference>
<evidence type="ECO:0000256" key="4">
    <source>
        <dbReference type="ARBA" id="ARBA00022840"/>
    </source>
</evidence>
<reference evidence="7 8" key="1">
    <citation type="journal article" date="2022" name="Nat. Ecol. Evol.">
        <title>A masculinizing supergene underlies an exaggerated male reproductive morph in a spider.</title>
        <authorList>
            <person name="Hendrickx F."/>
            <person name="De Corte Z."/>
            <person name="Sonet G."/>
            <person name="Van Belleghem S.M."/>
            <person name="Kostlbacher S."/>
            <person name="Vangestel C."/>
        </authorList>
    </citation>
    <scope>NUCLEOTIDE SEQUENCE [LARGE SCALE GENOMIC DNA]</scope>
    <source>
        <strain evidence="7">W744_W776</strain>
    </source>
</reference>
<dbReference type="InterPro" id="IPR001650">
    <property type="entry name" value="Helicase_C-like"/>
</dbReference>
<dbReference type="GO" id="GO:0016787">
    <property type="term" value="F:hydrolase activity"/>
    <property type="evidence" value="ECO:0007669"/>
    <property type="project" value="UniProtKB-KW"/>
</dbReference>
<dbReference type="InterPro" id="IPR027417">
    <property type="entry name" value="P-loop_NTPase"/>
</dbReference>
<dbReference type="Gene3D" id="3.40.50.300">
    <property type="entry name" value="P-loop containing nucleotide triphosphate hydrolases"/>
    <property type="match status" value="2"/>
</dbReference>
<feature type="domain" description="Helicase C-terminal" evidence="6">
    <location>
        <begin position="381"/>
        <end position="535"/>
    </location>
</feature>
<evidence type="ECO:0008006" key="9">
    <source>
        <dbReference type="Google" id="ProtNLM"/>
    </source>
</evidence>
<evidence type="ECO:0000256" key="1">
    <source>
        <dbReference type="ARBA" id="ARBA00022741"/>
    </source>
</evidence>
<dbReference type="GO" id="GO:0005524">
    <property type="term" value="F:ATP binding"/>
    <property type="evidence" value="ECO:0007669"/>
    <property type="project" value="UniProtKB-KW"/>
</dbReference>
<dbReference type="CDD" id="cd18787">
    <property type="entry name" value="SF2_C_DEAD"/>
    <property type="match status" value="1"/>
</dbReference>
<evidence type="ECO:0000313" key="8">
    <source>
        <dbReference type="Proteomes" id="UP000827092"/>
    </source>
</evidence>
<dbReference type="Proteomes" id="UP000827092">
    <property type="component" value="Unassembled WGS sequence"/>
</dbReference>
<dbReference type="PANTHER" id="PTHR47960">
    <property type="entry name" value="DEAD-BOX ATP-DEPENDENT RNA HELICASE 50"/>
    <property type="match status" value="1"/>
</dbReference>
<dbReference type="AlphaFoldDB" id="A0AAV6TVV6"/>
<keyword evidence="4" id="KW-0067">ATP-binding</keyword>
<dbReference type="SMART" id="SM00490">
    <property type="entry name" value="HELICc"/>
    <property type="match status" value="1"/>
</dbReference>
<dbReference type="Pfam" id="PF00270">
    <property type="entry name" value="DEAD"/>
    <property type="match status" value="1"/>
</dbReference>
<organism evidence="7 8">
    <name type="scientific">Oedothorax gibbosus</name>
    <dbReference type="NCBI Taxonomy" id="931172"/>
    <lineage>
        <taxon>Eukaryota</taxon>
        <taxon>Metazoa</taxon>
        <taxon>Ecdysozoa</taxon>
        <taxon>Arthropoda</taxon>
        <taxon>Chelicerata</taxon>
        <taxon>Arachnida</taxon>
        <taxon>Araneae</taxon>
        <taxon>Araneomorphae</taxon>
        <taxon>Entelegynae</taxon>
        <taxon>Araneoidea</taxon>
        <taxon>Linyphiidae</taxon>
        <taxon>Erigoninae</taxon>
        <taxon>Oedothorax</taxon>
    </lineage>
</organism>
<sequence>MIPFRTLYLHAQRAYSAQAPLPVPVIKIPKYVTKYVEKAKKKGLIKEFNNQNRKKIAYRGDTSKPVISSTNGDFNFYLGQTYHDNYPLPIQSKFWFKQKSSGQKFTIHPIEPNPSIQTDDPHEFKNDEHFPSEFTKFDLNQNIIDNIYKEFEFKKPTRMQTLAIPRISSGCHVLLASETGSGKTVSYLAPIIQNLIKLKSRNSYSDVDSPLALVLVPGRELAEQIAEVAFKLAKRTGVDVRVLLSPGTKQDHLKLVPESNIDVLVASIGCFKKFLERDKFSLGNLQHFVLDEADTLLDDSFVEDTKSVMRKMMIKSNFSLPPVGAQVVLSSSIYPSNIGAIVDETFPEESITEIISPYLHRVPMHISQKFCRVSQDGRAGELLDLVKNDFKKKKPVMIFCNQSHACDWLVEFLESSGIPCGKFHGGIVPNIRMKMFNEFKEGSLNVLVCTDLASRGLDTSWVRHVINWDFPNNVSDYLLRAGRVGRAGTNQGHVTNLVVNKSTVYTVHEVETAVRLRRRIANVDSNVKQKIRKLFFQEMVDPRSMPV</sequence>
<keyword evidence="1" id="KW-0547">Nucleotide-binding</keyword>
<dbReference type="GO" id="GO:0004386">
    <property type="term" value="F:helicase activity"/>
    <property type="evidence" value="ECO:0007669"/>
    <property type="project" value="UniProtKB-KW"/>
</dbReference>
<dbReference type="Pfam" id="PF00271">
    <property type="entry name" value="Helicase_C"/>
    <property type="match status" value="1"/>
</dbReference>
<evidence type="ECO:0000256" key="2">
    <source>
        <dbReference type="ARBA" id="ARBA00022801"/>
    </source>
</evidence>
<gene>
    <name evidence="7" type="ORF">JTE90_006852</name>
</gene>
<protein>
    <recommendedName>
        <fullName evidence="9">RNA helicase</fullName>
    </recommendedName>
</protein>
<evidence type="ECO:0000256" key="3">
    <source>
        <dbReference type="ARBA" id="ARBA00022806"/>
    </source>
</evidence>
<keyword evidence="8" id="KW-1185">Reference proteome</keyword>
<feature type="domain" description="Helicase ATP-binding" evidence="5">
    <location>
        <begin position="164"/>
        <end position="351"/>
    </location>
</feature>
<dbReference type="InterPro" id="IPR014001">
    <property type="entry name" value="Helicase_ATP-bd"/>
</dbReference>
<dbReference type="InterPro" id="IPR011545">
    <property type="entry name" value="DEAD/DEAH_box_helicase_dom"/>
</dbReference>
<dbReference type="PROSITE" id="PS51192">
    <property type="entry name" value="HELICASE_ATP_BIND_1"/>
    <property type="match status" value="1"/>
</dbReference>
<dbReference type="SMART" id="SM00487">
    <property type="entry name" value="DEXDc"/>
    <property type="match status" value="1"/>
</dbReference>
<evidence type="ECO:0000313" key="7">
    <source>
        <dbReference type="EMBL" id="KAG8175547.1"/>
    </source>
</evidence>
<accession>A0AAV6TVV6</accession>
<name>A0AAV6TVV6_9ARAC</name>
<proteinExistence type="predicted"/>
<evidence type="ECO:0000259" key="5">
    <source>
        <dbReference type="PROSITE" id="PS51192"/>
    </source>
</evidence>
<dbReference type="GO" id="GO:0003676">
    <property type="term" value="F:nucleic acid binding"/>
    <property type="evidence" value="ECO:0007669"/>
    <property type="project" value="InterPro"/>
</dbReference>